<feature type="region of interest" description="Disordered" evidence="1">
    <location>
        <begin position="1"/>
        <end position="27"/>
    </location>
</feature>
<dbReference type="EnsemblProtists" id="EKX46368">
    <property type="protein sequence ID" value="EKX46368"/>
    <property type="gene ID" value="GUITHDRAFT_138439"/>
</dbReference>
<dbReference type="Proteomes" id="UP000011087">
    <property type="component" value="Unassembled WGS sequence"/>
</dbReference>
<feature type="compositionally biased region" description="Polar residues" evidence="1">
    <location>
        <begin position="8"/>
        <end position="17"/>
    </location>
</feature>
<protein>
    <submittedName>
        <fullName evidence="2 3">Uncharacterized protein</fullName>
    </submittedName>
</protein>
<reference evidence="2 4" key="1">
    <citation type="journal article" date="2012" name="Nature">
        <title>Algal genomes reveal evolutionary mosaicism and the fate of nucleomorphs.</title>
        <authorList>
            <consortium name="DOE Joint Genome Institute"/>
            <person name="Curtis B.A."/>
            <person name="Tanifuji G."/>
            <person name="Burki F."/>
            <person name="Gruber A."/>
            <person name="Irimia M."/>
            <person name="Maruyama S."/>
            <person name="Arias M.C."/>
            <person name="Ball S.G."/>
            <person name="Gile G.H."/>
            <person name="Hirakawa Y."/>
            <person name="Hopkins J.F."/>
            <person name="Kuo A."/>
            <person name="Rensing S.A."/>
            <person name="Schmutz J."/>
            <person name="Symeonidi A."/>
            <person name="Elias M."/>
            <person name="Eveleigh R.J."/>
            <person name="Herman E.K."/>
            <person name="Klute M.J."/>
            <person name="Nakayama T."/>
            <person name="Obornik M."/>
            <person name="Reyes-Prieto A."/>
            <person name="Armbrust E.V."/>
            <person name="Aves S.J."/>
            <person name="Beiko R.G."/>
            <person name="Coutinho P."/>
            <person name="Dacks J.B."/>
            <person name="Durnford D.G."/>
            <person name="Fast N.M."/>
            <person name="Green B.R."/>
            <person name="Grisdale C.J."/>
            <person name="Hempel F."/>
            <person name="Henrissat B."/>
            <person name="Hoppner M.P."/>
            <person name="Ishida K."/>
            <person name="Kim E."/>
            <person name="Koreny L."/>
            <person name="Kroth P.G."/>
            <person name="Liu Y."/>
            <person name="Malik S.B."/>
            <person name="Maier U.G."/>
            <person name="McRose D."/>
            <person name="Mock T."/>
            <person name="Neilson J.A."/>
            <person name="Onodera N.T."/>
            <person name="Poole A.M."/>
            <person name="Pritham E.J."/>
            <person name="Richards T.A."/>
            <person name="Rocap G."/>
            <person name="Roy S.W."/>
            <person name="Sarai C."/>
            <person name="Schaack S."/>
            <person name="Shirato S."/>
            <person name="Slamovits C.H."/>
            <person name="Spencer D.F."/>
            <person name="Suzuki S."/>
            <person name="Worden A.Z."/>
            <person name="Zauner S."/>
            <person name="Barry K."/>
            <person name="Bell C."/>
            <person name="Bharti A.K."/>
            <person name="Crow J.A."/>
            <person name="Grimwood J."/>
            <person name="Kramer R."/>
            <person name="Lindquist E."/>
            <person name="Lucas S."/>
            <person name="Salamov A."/>
            <person name="McFadden G.I."/>
            <person name="Lane C.E."/>
            <person name="Keeling P.J."/>
            <person name="Gray M.W."/>
            <person name="Grigoriev I.V."/>
            <person name="Archibald J.M."/>
        </authorList>
    </citation>
    <scope>NUCLEOTIDE SEQUENCE</scope>
    <source>
        <strain evidence="2 4">CCMP2712</strain>
    </source>
</reference>
<dbReference type="PaxDb" id="55529-EKX46368"/>
<dbReference type="GeneID" id="17303003"/>
<dbReference type="EMBL" id="JH992995">
    <property type="protein sequence ID" value="EKX46368.1"/>
    <property type="molecule type" value="Genomic_DNA"/>
</dbReference>
<dbReference type="KEGG" id="gtt:GUITHDRAFT_138439"/>
<proteinExistence type="predicted"/>
<name>L1JCW2_GUITC</name>
<dbReference type="HOGENOM" id="CLU_710686_0_0_1"/>
<dbReference type="AlphaFoldDB" id="L1JCW2"/>
<evidence type="ECO:0000313" key="3">
    <source>
        <dbReference type="EnsemblProtists" id="EKX46368"/>
    </source>
</evidence>
<organism evidence="2">
    <name type="scientific">Guillardia theta (strain CCMP2712)</name>
    <name type="common">Cryptophyte</name>
    <dbReference type="NCBI Taxonomy" id="905079"/>
    <lineage>
        <taxon>Eukaryota</taxon>
        <taxon>Cryptophyceae</taxon>
        <taxon>Pyrenomonadales</taxon>
        <taxon>Geminigeraceae</taxon>
        <taxon>Guillardia</taxon>
    </lineage>
</organism>
<evidence type="ECO:0000256" key="1">
    <source>
        <dbReference type="SAM" id="MobiDB-lite"/>
    </source>
</evidence>
<evidence type="ECO:0000313" key="2">
    <source>
        <dbReference type="EMBL" id="EKX46368.1"/>
    </source>
</evidence>
<reference evidence="4" key="2">
    <citation type="submission" date="2012-11" db="EMBL/GenBank/DDBJ databases">
        <authorList>
            <person name="Kuo A."/>
            <person name="Curtis B.A."/>
            <person name="Tanifuji G."/>
            <person name="Burki F."/>
            <person name="Gruber A."/>
            <person name="Irimia M."/>
            <person name="Maruyama S."/>
            <person name="Arias M.C."/>
            <person name="Ball S.G."/>
            <person name="Gile G.H."/>
            <person name="Hirakawa Y."/>
            <person name="Hopkins J.F."/>
            <person name="Rensing S.A."/>
            <person name="Schmutz J."/>
            <person name="Symeonidi A."/>
            <person name="Elias M."/>
            <person name="Eveleigh R.J."/>
            <person name="Herman E.K."/>
            <person name="Klute M.J."/>
            <person name="Nakayama T."/>
            <person name="Obornik M."/>
            <person name="Reyes-Prieto A."/>
            <person name="Armbrust E.V."/>
            <person name="Aves S.J."/>
            <person name="Beiko R.G."/>
            <person name="Coutinho P."/>
            <person name="Dacks J.B."/>
            <person name="Durnford D.G."/>
            <person name="Fast N.M."/>
            <person name="Green B.R."/>
            <person name="Grisdale C."/>
            <person name="Hempe F."/>
            <person name="Henrissat B."/>
            <person name="Hoppner M.P."/>
            <person name="Ishida K.-I."/>
            <person name="Kim E."/>
            <person name="Koreny L."/>
            <person name="Kroth P.G."/>
            <person name="Liu Y."/>
            <person name="Malik S.-B."/>
            <person name="Maier U.G."/>
            <person name="McRose D."/>
            <person name="Mock T."/>
            <person name="Neilson J.A."/>
            <person name="Onodera N.T."/>
            <person name="Poole A.M."/>
            <person name="Pritham E.J."/>
            <person name="Richards T.A."/>
            <person name="Rocap G."/>
            <person name="Roy S.W."/>
            <person name="Sarai C."/>
            <person name="Schaack S."/>
            <person name="Shirato S."/>
            <person name="Slamovits C.H."/>
            <person name="Spencer D.F."/>
            <person name="Suzuki S."/>
            <person name="Worden A.Z."/>
            <person name="Zauner S."/>
            <person name="Barry K."/>
            <person name="Bell C."/>
            <person name="Bharti A.K."/>
            <person name="Crow J.A."/>
            <person name="Grimwood J."/>
            <person name="Kramer R."/>
            <person name="Lindquist E."/>
            <person name="Lucas S."/>
            <person name="Salamov A."/>
            <person name="McFadden G.I."/>
            <person name="Lane C.E."/>
            <person name="Keeling P.J."/>
            <person name="Gray M.W."/>
            <person name="Grigoriev I.V."/>
            <person name="Archibald J.M."/>
        </authorList>
    </citation>
    <scope>NUCLEOTIDE SEQUENCE</scope>
    <source>
        <strain evidence="4">CCMP2712</strain>
    </source>
</reference>
<evidence type="ECO:0000313" key="4">
    <source>
        <dbReference type="Proteomes" id="UP000011087"/>
    </source>
</evidence>
<dbReference type="RefSeq" id="XP_005833348.1">
    <property type="nucleotide sequence ID" value="XM_005833291.1"/>
</dbReference>
<accession>L1JCW2</accession>
<sequence length="389" mass="42589">MCGAFEEVNSQFPQSGNSHDDRMDNNSSKVAVGDRIGVGINASISQMFFVKNGLVVKTLPLEYAQESDISTLHIAISLEKLNDAVLIDKMGTASAKIQVLTSRIIPKLPKLSPFEPDKQSRGAAVNVLKSPLDQEVVVVGAMKKSRVVVLNSHGGIFFPSAHHPRGVGYFETSLKLPKDAQVVIGAMMYNSNTERSKSFKTSVFWSNQGRFYRGVQPKHFYDKNEKNGANEVEGGEEDSLSAFNVFEMDVMFFTVNGEGFPESGGDDSRARSEMAKEEARWERVLGIASEHVLPHHKLDDNKYVNEIKASKVPKLWETGSTPHCTPRDSRKMMMTDAAAEAALGAVAPLLSASSTSRLIEDLASSSPTRPTFLLSQVILGRPDLKVLLS</sequence>
<gene>
    <name evidence="2" type="ORF">GUITHDRAFT_138439</name>
</gene>
<reference evidence="3" key="3">
    <citation type="submission" date="2016-03" db="UniProtKB">
        <authorList>
            <consortium name="EnsemblProtists"/>
        </authorList>
    </citation>
    <scope>IDENTIFICATION</scope>
</reference>
<keyword evidence="4" id="KW-1185">Reference proteome</keyword>